<dbReference type="PANTHER" id="PTHR47506:SF1">
    <property type="entry name" value="HTH-TYPE TRANSCRIPTIONAL REGULATOR YJDC"/>
    <property type="match status" value="1"/>
</dbReference>
<keyword evidence="2 4" id="KW-0238">DNA-binding</keyword>
<organism evidence="6 7">
    <name type="scientific">Kribbella yunnanensis</name>
    <dbReference type="NCBI Taxonomy" id="190194"/>
    <lineage>
        <taxon>Bacteria</taxon>
        <taxon>Bacillati</taxon>
        <taxon>Actinomycetota</taxon>
        <taxon>Actinomycetes</taxon>
        <taxon>Propionibacteriales</taxon>
        <taxon>Kribbellaceae</taxon>
        <taxon>Kribbella</taxon>
    </lineage>
</organism>
<gene>
    <name evidence="6" type="ORF">GCM10009745_78700</name>
</gene>
<protein>
    <submittedName>
        <fullName evidence="6">TetR/AcrR family transcriptional regulator</fullName>
    </submittedName>
</protein>
<dbReference type="InterPro" id="IPR011075">
    <property type="entry name" value="TetR_C"/>
</dbReference>
<dbReference type="Pfam" id="PF16925">
    <property type="entry name" value="TetR_C_13"/>
    <property type="match status" value="1"/>
</dbReference>
<reference evidence="6 7" key="1">
    <citation type="journal article" date="2019" name="Int. J. Syst. Evol. Microbiol.">
        <title>The Global Catalogue of Microorganisms (GCM) 10K type strain sequencing project: providing services to taxonomists for standard genome sequencing and annotation.</title>
        <authorList>
            <consortium name="The Broad Institute Genomics Platform"/>
            <consortium name="The Broad Institute Genome Sequencing Center for Infectious Disease"/>
            <person name="Wu L."/>
            <person name="Ma J."/>
        </authorList>
    </citation>
    <scope>NUCLEOTIDE SEQUENCE [LARGE SCALE GENOMIC DNA]</scope>
    <source>
        <strain evidence="6 7">JCM 14307</strain>
    </source>
</reference>
<dbReference type="InterPro" id="IPR001647">
    <property type="entry name" value="HTH_TetR"/>
</dbReference>
<dbReference type="SUPFAM" id="SSF46689">
    <property type="entry name" value="Homeodomain-like"/>
    <property type="match status" value="1"/>
</dbReference>
<dbReference type="PRINTS" id="PR00455">
    <property type="entry name" value="HTHTETR"/>
</dbReference>
<evidence type="ECO:0000256" key="1">
    <source>
        <dbReference type="ARBA" id="ARBA00023015"/>
    </source>
</evidence>
<evidence type="ECO:0000256" key="4">
    <source>
        <dbReference type="PROSITE-ProRule" id="PRU00335"/>
    </source>
</evidence>
<dbReference type="PANTHER" id="PTHR47506">
    <property type="entry name" value="TRANSCRIPTIONAL REGULATORY PROTEIN"/>
    <property type="match status" value="1"/>
</dbReference>
<keyword evidence="3" id="KW-0804">Transcription</keyword>
<dbReference type="PROSITE" id="PS50977">
    <property type="entry name" value="HTH_TETR_2"/>
    <property type="match status" value="1"/>
</dbReference>
<dbReference type="InterPro" id="IPR009057">
    <property type="entry name" value="Homeodomain-like_sf"/>
</dbReference>
<dbReference type="Proteomes" id="UP001500280">
    <property type="component" value="Unassembled WGS sequence"/>
</dbReference>
<feature type="domain" description="HTH tetR-type" evidence="5">
    <location>
        <begin position="1"/>
        <end position="55"/>
    </location>
</feature>
<evidence type="ECO:0000259" key="5">
    <source>
        <dbReference type="PROSITE" id="PS50977"/>
    </source>
</evidence>
<evidence type="ECO:0000256" key="2">
    <source>
        <dbReference type="ARBA" id="ARBA00023125"/>
    </source>
</evidence>
<dbReference type="InterPro" id="IPR036271">
    <property type="entry name" value="Tet_transcr_reg_TetR-rel_C_sf"/>
</dbReference>
<evidence type="ECO:0000256" key="3">
    <source>
        <dbReference type="ARBA" id="ARBA00023163"/>
    </source>
</evidence>
<feature type="DNA-binding region" description="H-T-H motif" evidence="4">
    <location>
        <begin position="18"/>
        <end position="37"/>
    </location>
</feature>
<dbReference type="EMBL" id="BAAANF010000029">
    <property type="protein sequence ID" value="GAA1718185.1"/>
    <property type="molecule type" value="Genomic_DNA"/>
</dbReference>
<proteinExistence type="predicted"/>
<accession>A0ABN2J531</accession>
<keyword evidence="1" id="KW-0805">Transcription regulation</keyword>
<name>A0ABN2J531_9ACTN</name>
<keyword evidence="7" id="KW-1185">Reference proteome</keyword>
<dbReference type="Gene3D" id="1.10.357.10">
    <property type="entry name" value="Tetracycline Repressor, domain 2"/>
    <property type="match status" value="1"/>
</dbReference>
<evidence type="ECO:0000313" key="7">
    <source>
        <dbReference type="Proteomes" id="UP001500280"/>
    </source>
</evidence>
<comment type="caution">
    <text evidence="6">The sequence shown here is derived from an EMBL/GenBank/DDBJ whole genome shotgun (WGS) entry which is preliminary data.</text>
</comment>
<dbReference type="Pfam" id="PF00440">
    <property type="entry name" value="TetR_N"/>
    <property type="match status" value="1"/>
</dbReference>
<dbReference type="SUPFAM" id="SSF48498">
    <property type="entry name" value="Tetracyclin repressor-like, C-terminal domain"/>
    <property type="match status" value="1"/>
</dbReference>
<sequence length="174" mass="19403">MLAVAHELFYWQGIRAIGVDRIAAEAGIAPTTLYRLFASKDDLIAAYVERAHEAYREWFRSALDRGGDDPRERVLALFDEQNAMLQPEVCRGCPFLMVLTEFPDGTTASHQQAVRMKQWVHDQFAVLAKDLTSDNPDRLATHLTLIFEGAYASVQALGIDGPANQARALVETLL</sequence>
<evidence type="ECO:0000313" key="6">
    <source>
        <dbReference type="EMBL" id="GAA1718185.1"/>
    </source>
</evidence>